<keyword evidence="1 2" id="KW-0732">Signal</keyword>
<feature type="domain" description="MD-2-related lipid-recognition" evidence="3">
    <location>
        <begin position="29"/>
        <end position="143"/>
    </location>
</feature>
<feature type="signal peptide" evidence="2">
    <location>
        <begin position="1"/>
        <end position="25"/>
    </location>
</feature>
<proteinExistence type="predicted"/>
<gene>
    <name evidence="4" type="ORF">COLO4_25392</name>
</gene>
<dbReference type="FunFam" id="2.60.40.770:FF:000002">
    <property type="entry name" value="putative phosphatidylglycerol/phosphatidylinositol transfer protein DDB_G0282179"/>
    <property type="match status" value="1"/>
</dbReference>
<dbReference type="PANTHER" id="PTHR11306">
    <property type="entry name" value="NIEMANN PICK TYPE C2 PROTEIN NPC2-RELATED"/>
    <property type="match status" value="1"/>
</dbReference>
<accession>A0A1R3I350</accession>
<dbReference type="OrthoDB" id="6409159at2759"/>
<dbReference type="Gene3D" id="2.60.40.770">
    <property type="match status" value="1"/>
</dbReference>
<dbReference type="GO" id="GO:0032934">
    <property type="term" value="F:sterol binding"/>
    <property type="evidence" value="ECO:0007669"/>
    <property type="project" value="InterPro"/>
</dbReference>
<dbReference type="SUPFAM" id="SSF81296">
    <property type="entry name" value="E set domains"/>
    <property type="match status" value="1"/>
</dbReference>
<dbReference type="PANTHER" id="PTHR11306:SF65">
    <property type="entry name" value="PHOSPHATIDYLGLYCEROL_PHOSPHATIDYLINOSITOL TRANSFER PROTEIN DDB_G0282179"/>
    <property type="match status" value="1"/>
</dbReference>
<dbReference type="InterPro" id="IPR014756">
    <property type="entry name" value="Ig_E-set"/>
</dbReference>
<organism evidence="4 5">
    <name type="scientific">Corchorus olitorius</name>
    <dbReference type="NCBI Taxonomy" id="93759"/>
    <lineage>
        <taxon>Eukaryota</taxon>
        <taxon>Viridiplantae</taxon>
        <taxon>Streptophyta</taxon>
        <taxon>Embryophyta</taxon>
        <taxon>Tracheophyta</taxon>
        <taxon>Spermatophyta</taxon>
        <taxon>Magnoliopsida</taxon>
        <taxon>eudicotyledons</taxon>
        <taxon>Gunneridae</taxon>
        <taxon>Pentapetalae</taxon>
        <taxon>rosids</taxon>
        <taxon>malvids</taxon>
        <taxon>Malvales</taxon>
        <taxon>Malvaceae</taxon>
        <taxon>Grewioideae</taxon>
        <taxon>Apeibeae</taxon>
        <taxon>Corchorus</taxon>
    </lineage>
</organism>
<dbReference type="InterPro" id="IPR003172">
    <property type="entry name" value="ML_dom"/>
</dbReference>
<sequence length="157" mass="16736">MDTRAAQSKLALLALSLLFLPFLQATTSFNYCDKKANYAVKVNGVNISPNPVVRGKPATFNISASTGEAISGGKAVIDVSYFGIHIHQETHDLCEETSCPISVGEFVLSHNQALPAITPPGSYMLKMTLSSSDKELTCISFSFKVSLSASESLVSDS</sequence>
<name>A0A1R3I350_9ROSI</name>
<dbReference type="AlphaFoldDB" id="A0A1R3I350"/>
<dbReference type="Pfam" id="PF02221">
    <property type="entry name" value="E1_DerP2_DerF2"/>
    <property type="match status" value="1"/>
</dbReference>
<dbReference type="EMBL" id="AWUE01019023">
    <property type="protein sequence ID" value="OMO77016.1"/>
    <property type="molecule type" value="Genomic_DNA"/>
</dbReference>
<comment type="caution">
    <text evidence="4">The sequence shown here is derived from an EMBL/GenBank/DDBJ whole genome shotgun (WGS) entry which is preliminary data.</text>
</comment>
<dbReference type="InterPro" id="IPR033917">
    <property type="entry name" value="ML_PG-PI_TP"/>
</dbReference>
<evidence type="ECO:0000313" key="4">
    <source>
        <dbReference type="EMBL" id="OMO77016.1"/>
    </source>
</evidence>
<dbReference type="CDD" id="cd00917">
    <property type="entry name" value="PG-PI_TP"/>
    <property type="match status" value="1"/>
</dbReference>
<reference evidence="5" key="1">
    <citation type="submission" date="2013-09" db="EMBL/GenBank/DDBJ databases">
        <title>Corchorus olitorius genome sequencing.</title>
        <authorList>
            <person name="Alam M."/>
            <person name="Haque M.S."/>
            <person name="Islam M.S."/>
            <person name="Emdad E.M."/>
            <person name="Islam M.M."/>
            <person name="Ahmed B."/>
            <person name="Halim A."/>
            <person name="Hossen Q.M.M."/>
            <person name="Hossain M.Z."/>
            <person name="Ahmed R."/>
            <person name="Khan M.M."/>
            <person name="Islam R."/>
            <person name="Rashid M.M."/>
            <person name="Khan S.A."/>
            <person name="Rahman M.S."/>
            <person name="Alam M."/>
            <person name="Yahiya A.S."/>
            <person name="Khan M.S."/>
            <person name="Azam M.S."/>
            <person name="Haque T."/>
            <person name="Lashkar M.Z.H."/>
            <person name="Akhand A.I."/>
            <person name="Morshed G."/>
            <person name="Roy S."/>
            <person name="Uddin K.S."/>
            <person name="Rabeya T."/>
            <person name="Hossain A.S."/>
            <person name="Chowdhury A."/>
            <person name="Snigdha A.R."/>
            <person name="Mortoza M.S."/>
            <person name="Matin S.A."/>
            <person name="Hoque S.M.E."/>
            <person name="Islam M.K."/>
            <person name="Roy D.K."/>
            <person name="Haider R."/>
            <person name="Moosa M.M."/>
            <person name="Elias S.M."/>
            <person name="Hasan A.M."/>
            <person name="Jahan S."/>
            <person name="Shafiuddin M."/>
            <person name="Mahmood N."/>
            <person name="Shommy N.S."/>
        </authorList>
    </citation>
    <scope>NUCLEOTIDE SEQUENCE [LARGE SCALE GENOMIC DNA]</scope>
    <source>
        <strain evidence="5">cv. O-4</strain>
    </source>
</reference>
<evidence type="ECO:0000313" key="5">
    <source>
        <dbReference type="Proteomes" id="UP000187203"/>
    </source>
</evidence>
<evidence type="ECO:0000256" key="1">
    <source>
        <dbReference type="ARBA" id="ARBA00022729"/>
    </source>
</evidence>
<protein>
    <recommendedName>
        <fullName evidence="3">MD-2-related lipid-recognition domain-containing protein</fullName>
    </recommendedName>
</protein>
<feature type="chain" id="PRO_5013363040" description="MD-2-related lipid-recognition domain-containing protein" evidence="2">
    <location>
        <begin position="26"/>
        <end position="157"/>
    </location>
</feature>
<keyword evidence="5" id="KW-1185">Reference proteome</keyword>
<dbReference type="Proteomes" id="UP000187203">
    <property type="component" value="Unassembled WGS sequence"/>
</dbReference>
<evidence type="ECO:0000256" key="2">
    <source>
        <dbReference type="SAM" id="SignalP"/>
    </source>
</evidence>
<dbReference type="SMART" id="SM00737">
    <property type="entry name" value="ML"/>
    <property type="match status" value="1"/>
</dbReference>
<dbReference type="GO" id="GO:0032366">
    <property type="term" value="P:intracellular sterol transport"/>
    <property type="evidence" value="ECO:0007669"/>
    <property type="project" value="InterPro"/>
</dbReference>
<evidence type="ECO:0000259" key="3">
    <source>
        <dbReference type="SMART" id="SM00737"/>
    </source>
</evidence>
<dbReference type="InterPro" id="IPR039670">
    <property type="entry name" value="NPC2-like"/>
</dbReference>